<dbReference type="Proteomes" id="UP000785200">
    <property type="component" value="Unassembled WGS sequence"/>
</dbReference>
<organism evidence="1 2">
    <name type="scientific">Hyphodiscus hymeniophilus</name>
    <dbReference type="NCBI Taxonomy" id="353542"/>
    <lineage>
        <taxon>Eukaryota</taxon>
        <taxon>Fungi</taxon>
        <taxon>Dikarya</taxon>
        <taxon>Ascomycota</taxon>
        <taxon>Pezizomycotina</taxon>
        <taxon>Leotiomycetes</taxon>
        <taxon>Helotiales</taxon>
        <taxon>Hyphodiscaceae</taxon>
        <taxon>Hyphodiscus</taxon>
    </lineage>
</organism>
<protein>
    <submittedName>
        <fullName evidence="1">Uncharacterized protein</fullName>
    </submittedName>
</protein>
<gene>
    <name evidence="1" type="ORF">D0Z07_4557</name>
</gene>
<dbReference type="AlphaFoldDB" id="A0A9P6VKA2"/>
<sequence length="182" mass="20796">MASTSSAPTPDIASITAAMETHKITPPTAVRDLKSQPCLWYKVHVFVYDLRNFREISDAQARLDRIVDASYIGLPYFQPNEVQLLKSSIVEGDKTLENIIEGTLNERLERRIKKRVESRDFRVCAAHDLAPIFEKAFDIKPKVLSTNEEFLAILRRSGLNLKNGDNWKGLPTKSFQKKNKRH</sequence>
<keyword evidence="2" id="KW-1185">Reference proteome</keyword>
<proteinExistence type="predicted"/>
<accession>A0A9P6VKA2</accession>
<dbReference type="EMBL" id="VNKQ01000008">
    <property type="protein sequence ID" value="KAG0649192.1"/>
    <property type="molecule type" value="Genomic_DNA"/>
</dbReference>
<comment type="caution">
    <text evidence="1">The sequence shown here is derived from an EMBL/GenBank/DDBJ whole genome shotgun (WGS) entry which is preliminary data.</text>
</comment>
<evidence type="ECO:0000313" key="2">
    <source>
        <dbReference type="Proteomes" id="UP000785200"/>
    </source>
</evidence>
<reference evidence="1" key="1">
    <citation type="submission" date="2019-07" db="EMBL/GenBank/DDBJ databases">
        <title>Hyphodiscus hymeniophilus genome sequencing and assembly.</title>
        <authorList>
            <person name="Kramer G."/>
            <person name="Nodwell J."/>
        </authorList>
    </citation>
    <scope>NUCLEOTIDE SEQUENCE</scope>
    <source>
        <strain evidence="1">ATCC 34498</strain>
    </source>
</reference>
<name>A0A9P6VKA2_9HELO</name>
<evidence type="ECO:0000313" key="1">
    <source>
        <dbReference type="EMBL" id="KAG0649192.1"/>
    </source>
</evidence>
<dbReference type="OrthoDB" id="2740448at2759"/>